<dbReference type="Pfam" id="PF00722">
    <property type="entry name" value="Glyco_hydro_16"/>
    <property type="match status" value="1"/>
</dbReference>
<evidence type="ECO:0000259" key="3">
    <source>
        <dbReference type="PROSITE" id="PS51762"/>
    </source>
</evidence>
<evidence type="ECO:0000256" key="1">
    <source>
        <dbReference type="ARBA" id="ARBA00022801"/>
    </source>
</evidence>
<feature type="domain" description="GH16" evidence="3">
    <location>
        <begin position="8"/>
        <end position="190"/>
    </location>
</feature>
<proteinExistence type="predicted"/>
<dbReference type="InterPro" id="IPR044791">
    <property type="entry name" value="Beta-glucanase/XTH"/>
</dbReference>
<evidence type="ECO:0000313" key="4">
    <source>
        <dbReference type="EMBL" id="GMH13690.1"/>
    </source>
</evidence>
<name>A0AAD3SN08_NEPGR</name>
<sequence length="190" mass="21525">MEMMVKQSSWTAMVADSSLPRGISHCSTQLLLRPIQANFAKNFYFYQGINRARMTGREDLKHMLNKSGGSGMTSKGRFHYGSIETKIKLTTGNPAGTVTTFYLEKSKKQGGCMATDLLAISEFLQISLKGAKHDEINFEFLSNVSSQPYTIHTNIFSQGFGKREQQCKAWFDPTTVYHNYTIHWNPYEVV</sequence>
<keyword evidence="2" id="KW-0326">Glycosidase</keyword>
<dbReference type="GO" id="GO:0005975">
    <property type="term" value="P:carbohydrate metabolic process"/>
    <property type="evidence" value="ECO:0007669"/>
    <property type="project" value="InterPro"/>
</dbReference>
<protein>
    <recommendedName>
        <fullName evidence="3">GH16 domain-containing protein</fullName>
    </recommendedName>
</protein>
<dbReference type="PANTHER" id="PTHR31062">
    <property type="entry name" value="XYLOGLUCAN ENDOTRANSGLUCOSYLASE/HYDROLASE PROTEIN 8-RELATED"/>
    <property type="match status" value="1"/>
</dbReference>
<evidence type="ECO:0000256" key="2">
    <source>
        <dbReference type="ARBA" id="ARBA00023295"/>
    </source>
</evidence>
<dbReference type="SUPFAM" id="SSF49899">
    <property type="entry name" value="Concanavalin A-like lectins/glucanases"/>
    <property type="match status" value="1"/>
</dbReference>
<comment type="caution">
    <text evidence="4">The sequence shown here is derived from an EMBL/GenBank/DDBJ whole genome shotgun (WGS) entry which is preliminary data.</text>
</comment>
<reference evidence="4" key="1">
    <citation type="submission" date="2023-05" db="EMBL/GenBank/DDBJ databases">
        <title>Nepenthes gracilis genome sequencing.</title>
        <authorList>
            <person name="Fukushima K."/>
        </authorList>
    </citation>
    <scope>NUCLEOTIDE SEQUENCE</scope>
    <source>
        <strain evidence="4">SING2019-196</strain>
    </source>
</reference>
<dbReference type="InterPro" id="IPR013320">
    <property type="entry name" value="ConA-like_dom_sf"/>
</dbReference>
<organism evidence="4 5">
    <name type="scientific">Nepenthes gracilis</name>
    <name type="common">Slender pitcher plant</name>
    <dbReference type="NCBI Taxonomy" id="150966"/>
    <lineage>
        <taxon>Eukaryota</taxon>
        <taxon>Viridiplantae</taxon>
        <taxon>Streptophyta</taxon>
        <taxon>Embryophyta</taxon>
        <taxon>Tracheophyta</taxon>
        <taxon>Spermatophyta</taxon>
        <taxon>Magnoliopsida</taxon>
        <taxon>eudicotyledons</taxon>
        <taxon>Gunneridae</taxon>
        <taxon>Pentapetalae</taxon>
        <taxon>Caryophyllales</taxon>
        <taxon>Nepenthaceae</taxon>
        <taxon>Nepenthes</taxon>
    </lineage>
</organism>
<keyword evidence="5" id="KW-1185">Reference proteome</keyword>
<accession>A0AAD3SN08</accession>
<dbReference type="Proteomes" id="UP001279734">
    <property type="component" value="Unassembled WGS sequence"/>
</dbReference>
<dbReference type="Gene3D" id="2.60.120.200">
    <property type="match status" value="1"/>
</dbReference>
<gene>
    <name evidence="4" type="ORF">Nepgr_015531</name>
</gene>
<evidence type="ECO:0000313" key="5">
    <source>
        <dbReference type="Proteomes" id="UP001279734"/>
    </source>
</evidence>
<dbReference type="AlphaFoldDB" id="A0AAD3SN08"/>
<dbReference type="InterPro" id="IPR000757">
    <property type="entry name" value="Beta-glucanase-like"/>
</dbReference>
<dbReference type="PROSITE" id="PS51762">
    <property type="entry name" value="GH16_2"/>
    <property type="match status" value="1"/>
</dbReference>
<dbReference type="EMBL" id="BSYO01000013">
    <property type="protein sequence ID" value="GMH13690.1"/>
    <property type="molecule type" value="Genomic_DNA"/>
</dbReference>
<keyword evidence="1" id="KW-0378">Hydrolase</keyword>
<dbReference type="GO" id="GO:0004553">
    <property type="term" value="F:hydrolase activity, hydrolyzing O-glycosyl compounds"/>
    <property type="evidence" value="ECO:0007669"/>
    <property type="project" value="InterPro"/>
</dbReference>